<dbReference type="Pfam" id="PF14054">
    <property type="entry name" value="DUF4249"/>
    <property type="match status" value="1"/>
</dbReference>
<sequence>MKKYKILTPFIFILMASILSIGCREEYNPNIDPADTNLLVVEGFIATNGERSVIRLSRTGNLNDSTFNVEPGALVELEGENNGTWRLLESPSGTYSMSTILPSNQQYRLRISLRNNDEYLSDLMQPLESPEIAELSWRRTNSGVTIRVNTQGSQENPYFLWQFEEDWRFRSAIPTSYRYLPDRGVMEEVTPETNVSVCWNENRVQRVIIENSARFSNNQILDREINLIPNSSEKLGLKYSILVRQIAIDRNAFDFWEIMRKNTEDIGGIFSPLPSLIGGNIKKVGDENISAIGYISMGVATEKRIFITNQEVSPWSVSIQDYDGCAIRPDTIAPRDYADYFTSGNLMPVNPIFGGNTPSPTAFQAATKFCVDCTERGGTLIRPDFWED</sequence>
<evidence type="ECO:0000313" key="1">
    <source>
        <dbReference type="EMBL" id="MCH7397974.1"/>
    </source>
</evidence>
<protein>
    <submittedName>
        <fullName evidence="1">DUF4249 domain-containing protein</fullName>
    </submittedName>
</protein>
<keyword evidence="2" id="KW-1185">Reference proteome</keyword>
<dbReference type="PROSITE" id="PS51257">
    <property type="entry name" value="PROKAR_LIPOPROTEIN"/>
    <property type="match status" value="1"/>
</dbReference>
<evidence type="ECO:0000313" key="2">
    <source>
        <dbReference type="Proteomes" id="UP001165488"/>
    </source>
</evidence>
<accession>A0ABS9UNM3</accession>
<dbReference type="RefSeq" id="WP_241274482.1">
    <property type="nucleotide sequence ID" value="NZ_JAKZGS010000004.1"/>
</dbReference>
<dbReference type="InterPro" id="IPR025345">
    <property type="entry name" value="DUF4249"/>
</dbReference>
<proteinExistence type="predicted"/>
<organism evidence="1 2">
    <name type="scientific">Belliella calami</name>
    <dbReference type="NCBI Taxonomy" id="2923436"/>
    <lineage>
        <taxon>Bacteria</taxon>
        <taxon>Pseudomonadati</taxon>
        <taxon>Bacteroidota</taxon>
        <taxon>Cytophagia</taxon>
        <taxon>Cytophagales</taxon>
        <taxon>Cyclobacteriaceae</taxon>
        <taxon>Belliella</taxon>
    </lineage>
</organism>
<name>A0ABS9UNM3_9BACT</name>
<reference evidence="1" key="1">
    <citation type="submission" date="2022-03" db="EMBL/GenBank/DDBJ databases">
        <title>De novo assembled genomes of Belliella spp. (Cyclobacteriaceae) strains.</title>
        <authorList>
            <person name="Szabo A."/>
            <person name="Korponai K."/>
            <person name="Felfoldi T."/>
        </authorList>
    </citation>
    <scope>NUCLEOTIDE SEQUENCE</scope>
    <source>
        <strain evidence="1">DSM 107340</strain>
    </source>
</reference>
<comment type="caution">
    <text evidence="1">The sequence shown here is derived from an EMBL/GenBank/DDBJ whole genome shotgun (WGS) entry which is preliminary data.</text>
</comment>
<dbReference type="EMBL" id="JAKZGS010000004">
    <property type="protein sequence ID" value="MCH7397974.1"/>
    <property type="molecule type" value="Genomic_DNA"/>
</dbReference>
<dbReference type="Proteomes" id="UP001165488">
    <property type="component" value="Unassembled WGS sequence"/>
</dbReference>
<gene>
    <name evidence="1" type="ORF">MM236_08235</name>
</gene>